<dbReference type="Pfam" id="PF01722">
    <property type="entry name" value="BolA"/>
    <property type="match status" value="1"/>
</dbReference>
<dbReference type="EMBL" id="VSSQ01063643">
    <property type="protein sequence ID" value="MPN16651.1"/>
    <property type="molecule type" value="Genomic_DNA"/>
</dbReference>
<dbReference type="GO" id="GO:0016226">
    <property type="term" value="P:iron-sulfur cluster assembly"/>
    <property type="evidence" value="ECO:0007669"/>
    <property type="project" value="TreeGrafter"/>
</dbReference>
<keyword evidence="1" id="KW-0238">DNA-binding</keyword>
<comment type="caution">
    <text evidence="1">The sequence shown here is derived from an EMBL/GenBank/DDBJ whole genome shotgun (WGS) entry which is preliminary data.</text>
</comment>
<gene>
    <name evidence="1" type="primary">bolA</name>
    <name evidence="1" type="ORF">SDC9_163996</name>
</gene>
<dbReference type="GO" id="GO:0003677">
    <property type="term" value="F:DNA binding"/>
    <property type="evidence" value="ECO:0007669"/>
    <property type="project" value="UniProtKB-KW"/>
</dbReference>
<dbReference type="Gene3D" id="3.30.300.90">
    <property type="entry name" value="BolA-like"/>
    <property type="match status" value="1"/>
</dbReference>
<dbReference type="PANTHER" id="PTHR46230:SF7">
    <property type="entry name" value="BOLA-LIKE PROTEIN 1"/>
    <property type="match status" value="1"/>
</dbReference>
<dbReference type="PIRSF" id="PIRSF003113">
    <property type="entry name" value="BolA"/>
    <property type="match status" value="1"/>
</dbReference>
<dbReference type="InterPro" id="IPR036065">
    <property type="entry name" value="BolA-like_sf"/>
</dbReference>
<evidence type="ECO:0000313" key="1">
    <source>
        <dbReference type="EMBL" id="MPN16651.1"/>
    </source>
</evidence>
<protein>
    <submittedName>
        <fullName evidence="1">DNA-binding transcriptional regulator BolA</fullName>
    </submittedName>
</protein>
<organism evidence="1">
    <name type="scientific">bioreactor metagenome</name>
    <dbReference type="NCBI Taxonomy" id="1076179"/>
    <lineage>
        <taxon>unclassified sequences</taxon>
        <taxon>metagenomes</taxon>
        <taxon>ecological metagenomes</taxon>
    </lineage>
</organism>
<name>A0A645FQF3_9ZZZZ</name>
<accession>A0A645FQF3</accession>
<dbReference type="PANTHER" id="PTHR46230">
    <property type="match status" value="1"/>
</dbReference>
<sequence>MSHEATLALLRERLAALAPQSLTIADESHRHAGHAGAGGGAHFRVDIVAAAFSGKKTLVRHRLVYDAAGDLMHHRIHALAIRALAPEEV</sequence>
<proteinExistence type="predicted"/>
<dbReference type="AlphaFoldDB" id="A0A645FQF3"/>
<reference evidence="1" key="1">
    <citation type="submission" date="2019-08" db="EMBL/GenBank/DDBJ databases">
        <authorList>
            <person name="Kucharzyk K."/>
            <person name="Murdoch R.W."/>
            <person name="Higgins S."/>
            <person name="Loffler F."/>
        </authorList>
    </citation>
    <scope>NUCLEOTIDE SEQUENCE</scope>
</reference>
<dbReference type="InterPro" id="IPR002634">
    <property type="entry name" value="BolA"/>
</dbReference>
<dbReference type="SUPFAM" id="SSF82657">
    <property type="entry name" value="BolA-like"/>
    <property type="match status" value="1"/>
</dbReference>